<evidence type="ECO:0000256" key="4">
    <source>
        <dbReference type="ARBA" id="ARBA00013673"/>
    </source>
</evidence>
<dbReference type="NCBIfam" id="TIGR00046">
    <property type="entry name" value="RsmE family RNA methyltransferase"/>
    <property type="match status" value="1"/>
</dbReference>
<dbReference type="RefSeq" id="WP_307339855.1">
    <property type="nucleotide sequence ID" value="NZ_JAUSUQ010000008.1"/>
</dbReference>
<keyword evidence="16" id="KW-1185">Reference proteome</keyword>
<dbReference type="EC" id="2.1.1.193" evidence="3 12"/>
<dbReference type="GO" id="GO:0032259">
    <property type="term" value="P:methylation"/>
    <property type="evidence" value="ECO:0007669"/>
    <property type="project" value="UniProtKB-KW"/>
</dbReference>
<evidence type="ECO:0000256" key="6">
    <source>
        <dbReference type="ARBA" id="ARBA00022552"/>
    </source>
</evidence>
<dbReference type="Proteomes" id="UP001232445">
    <property type="component" value="Unassembled WGS sequence"/>
</dbReference>
<dbReference type="PANTHER" id="PTHR30027:SF3">
    <property type="entry name" value="16S RRNA (URACIL(1498)-N(3))-METHYLTRANSFERASE"/>
    <property type="match status" value="1"/>
</dbReference>
<dbReference type="SUPFAM" id="SSF88697">
    <property type="entry name" value="PUA domain-like"/>
    <property type="match status" value="1"/>
</dbReference>
<accession>A0ABU0CUM2</accession>
<dbReference type="InterPro" id="IPR029026">
    <property type="entry name" value="tRNA_m1G_MTases_N"/>
</dbReference>
<gene>
    <name evidence="15" type="ORF">J2S00_002404</name>
</gene>
<evidence type="ECO:0000256" key="3">
    <source>
        <dbReference type="ARBA" id="ARBA00012328"/>
    </source>
</evidence>
<keyword evidence="8 12" id="KW-0808">Transferase</keyword>
<evidence type="ECO:0000256" key="1">
    <source>
        <dbReference type="ARBA" id="ARBA00004496"/>
    </source>
</evidence>
<dbReference type="Pfam" id="PF04452">
    <property type="entry name" value="Methyltrans_RNA"/>
    <property type="match status" value="1"/>
</dbReference>
<dbReference type="InterPro" id="IPR029028">
    <property type="entry name" value="Alpha/beta_knot_MTases"/>
</dbReference>
<comment type="similarity">
    <text evidence="2 12">Belongs to the RNA methyltransferase RsmE family.</text>
</comment>
<evidence type="ECO:0000256" key="8">
    <source>
        <dbReference type="ARBA" id="ARBA00022679"/>
    </source>
</evidence>
<evidence type="ECO:0000313" key="16">
    <source>
        <dbReference type="Proteomes" id="UP001232445"/>
    </source>
</evidence>
<sequence>MQRYFLPPEQITQNQCMITGQDAHHVLRVMRLSPGDRVICCDGCGRTVVAELTRLDTHAVYGDIVQELNEKRELPVQVTIAQGLPKGDKMEWVLQKGTELGAARFVPFVSERTIVKYDQKKAVKKRERWQRIIKEAAEQSNRQYLPQLSPIITIDKLARLKADVKLVADEEQSTKPPLPSTFVQALDHLQEQKHLVVAIGPEGGFSRDEINFLKQYGFTPISLGRRILRTETASQYVLAAISFYFEQMGG</sequence>
<comment type="catalytic activity">
    <reaction evidence="11 12">
        <text>uridine(1498) in 16S rRNA + S-adenosyl-L-methionine = N(3)-methyluridine(1498) in 16S rRNA + S-adenosyl-L-homocysteine + H(+)</text>
        <dbReference type="Rhea" id="RHEA:42920"/>
        <dbReference type="Rhea" id="RHEA-COMP:10283"/>
        <dbReference type="Rhea" id="RHEA-COMP:10284"/>
        <dbReference type="ChEBI" id="CHEBI:15378"/>
        <dbReference type="ChEBI" id="CHEBI:57856"/>
        <dbReference type="ChEBI" id="CHEBI:59789"/>
        <dbReference type="ChEBI" id="CHEBI:65315"/>
        <dbReference type="ChEBI" id="CHEBI:74502"/>
        <dbReference type="EC" id="2.1.1.193"/>
    </reaction>
</comment>
<protein>
    <recommendedName>
        <fullName evidence="4 12">Ribosomal RNA small subunit methyltransferase E</fullName>
        <ecNumber evidence="3 12">2.1.1.193</ecNumber>
    </recommendedName>
</protein>
<evidence type="ECO:0000256" key="11">
    <source>
        <dbReference type="ARBA" id="ARBA00047944"/>
    </source>
</evidence>
<comment type="function">
    <text evidence="10 12">Specifically methylates the N3 position of the uracil ring of uridine 1498 (m3U1498) in 16S rRNA. Acts on the fully assembled 30S ribosomal subunit.</text>
</comment>
<dbReference type="EMBL" id="JAUSUQ010000008">
    <property type="protein sequence ID" value="MDQ0339616.1"/>
    <property type="molecule type" value="Genomic_DNA"/>
</dbReference>
<evidence type="ECO:0000256" key="5">
    <source>
        <dbReference type="ARBA" id="ARBA00022490"/>
    </source>
</evidence>
<evidence type="ECO:0000256" key="10">
    <source>
        <dbReference type="ARBA" id="ARBA00025699"/>
    </source>
</evidence>
<evidence type="ECO:0000256" key="9">
    <source>
        <dbReference type="ARBA" id="ARBA00022691"/>
    </source>
</evidence>
<dbReference type="Pfam" id="PF20260">
    <property type="entry name" value="PUA_4"/>
    <property type="match status" value="1"/>
</dbReference>
<evidence type="ECO:0000313" key="15">
    <source>
        <dbReference type="EMBL" id="MDQ0339616.1"/>
    </source>
</evidence>
<dbReference type="NCBIfam" id="NF008692">
    <property type="entry name" value="PRK11713.1-5"/>
    <property type="match status" value="1"/>
</dbReference>
<dbReference type="InterPro" id="IPR006700">
    <property type="entry name" value="RsmE"/>
</dbReference>
<dbReference type="PANTHER" id="PTHR30027">
    <property type="entry name" value="RIBOSOMAL RNA SMALL SUBUNIT METHYLTRANSFERASE E"/>
    <property type="match status" value="1"/>
</dbReference>
<name>A0ABU0CUM2_9BACI</name>
<keyword evidence="7 12" id="KW-0489">Methyltransferase</keyword>
<evidence type="ECO:0000259" key="13">
    <source>
        <dbReference type="Pfam" id="PF04452"/>
    </source>
</evidence>
<reference evidence="15 16" key="1">
    <citation type="submission" date="2023-07" db="EMBL/GenBank/DDBJ databases">
        <title>Genomic Encyclopedia of Type Strains, Phase IV (KMG-IV): sequencing the most valuable type-strain genomes for metagenomic binning, comparative biology and taxonomic classification.</title>
        <authorList>
            <person name="Goeker M."/>
        </authorList>
    </citation>
    <scope>NUCLEOTIDE SEQUENCE [LARGE SCALE GENOMIC DNA]</scope>
    <source>
        <strain evidence="15 16">DSM 17740</strain>
    </source>
</reference>
<dbReference type="InterPro" id="IPR015947">
    <property type="entry name" value="PUA-like_sf"/>
</dbReference>
<evidence type="ECO:0000256" key="12">
    <source>
        <dbReference type="PIRNR" id="PIRNR015601"/>
    </source>
</evidence>
<keyword evidence="5 12" id="KW-0963">Cytoplasm</keyword>
<feature type="domain" description="Ribosomal RNA small subunit methyltransferase E PUA-like" evidence="14">
    <location>
        <begin position="18"/>
        <end position="64"/>
    </location>
</feature>
<dbReference type="PIRSF" id="PIRSF015601">
    <property type="entry name" value="MTase_slr0722"/>
    <property type="match status" value="1"/>
</dbReference>
<proteinExistence type="inferred from homology"/>
<evidence type="ECO:0000259" key="14">
    <source>
        <dbReference type="Pfam" id="PF20260"/>
    </source>
</evidence>
<comment type="caution">
    <text evidence="15">The sequence shown here is derived from an EMBL/GenBank/DDBJ whole genome shotgun (WGS) entry which is preliminary data.</text>
</comment>
<dbReference type="Gene3D" id="3.40.1280.10">
    <property type="match status" value="1"/>
</dbReference>
<evidence type="ECO:0000256" key="2">
    <source>
        <dbReference type="ARBA" id="ARBA00005528"/>
    </source>
</evidence>
<evidence type="ECO:0000256" key="7">
    <source>
        <dbReference type="ARBA" id="ARBA00022603"/>
    </source>
</evidence>
<keyword evidence="6 12" id="KW-0698">rRNA processing</keyword>
<organism evidence="15 16">
    <name type="scientific">Caldalkalibacillus uzonensis</name>
    <dbReference type="NCBI Taxonomy" id="353224"/>
    <lineage>
        <taxon>Bacteria</taxon>
        <taxon>Bacillati</taxon>
        <taxon>Bacillota</taxon>
        <taxon>Bacilli</taxon>
        <taxon>Bacillales</taxon>
        <taxon>Bacillaceae</taxon>
        <taxon>Caldalkalibacillus</taxon>
    </lineage>
</organism>
<dbReference type="InterPro" id="IPR046886">
    <property type="entry name" value="RsmE_MTase_dom"/>
</dbReference>
<feature type="domain" description="Ribosomal RNA small subunit methyltransferase E methyltransferase" evidence="13">
    <location>
        <begin position="73"/>
        <end position="242"/>
    </location>
</feature>
<dbReference type="SUPFAM" id="SSF75217">
    <property type="entry name" value="alpha/beta knot"/>
    <property type="match status" value="1"/>
</dbReference>
<keyword evidence="9 12" id="KW-0949">S-adenosyl-L-methionine</keyword>
<comment type="subcellular location">
    <subcellularLocation>
        <location evidence="1 12">Cytoplasm</location>
    </subcellularLocation>
</comment>
<dbReference type="InterPro" id="IPR046887">
    <property type="entry name" value="RsmE_PUA-like"/>
</dbReference>
<dbReference type="CDD" id="cd18084">
    <property type="entry name" value="RsmE-like"/>
    <property type="match status" value="1"/>
</dbReference>
<dbReference type="GO" id="GO:0008168">
    <property type="term" value="F:methyltransferase activity"/>
    <property type="evidence" value="ECO:0007669"/>
    <property type="project" value="UniProtKB-KW"/>
</dbReference>